<name>A0A813LYY7_POLGL</name>
<dbReference type="AlphaFoldDB" id="A0A813LYY7"/>
<keyword evidence="2" id="KW-0812">Transmembrane</keyword>
<comment type="caution">
    <text evidence="3">The sequence shown here is derived from an EMBL/GenBank/DDBJ whole genome shotgun (WGS) entry which is preliminary data.</text>
</comment>
<evidence type="ECO:0000313" key="3">
    <source>
        <dbReference type="EMBL" id="CAE8742726.1"/>
    </source>
</evidence>
<proteinExistence type="predicted"/>
<evidence type="ECO:0000313" key="4">
    <source>
        <dbReference type="Proteomes" id="UP000626109"/>
    </source>
</evidence>
<evidence type="ECO:0008006" key="5">
    <source>
        <dbReference type="Google" id="ProtNLM"/>
    </source>
</evidence>
<feature type="region of interest" description="Disordered" evidence="1">
    <location>
        <begin position="175"/>
        <end position="225"/>
    </location>
</feature>
<gene>
    <name evidence="3" type="ORF">PGLA2088_LOCUS51093</name>
</gene>
<feature type="transmembrane region" description="Helical" evidence="2">
    <location>
        <begin position="24"/>
        <end position="49"/>
    </location>
</feature>
<evidence type="ECO:0000256" key="2">
    <source>
        <dbReference type="SAM" id="Phobius"/>
    </source>
</evidence>
<accession>A0A813LYY7</accession>
<dbReference type="Proteomes" id="UP000626109">
    <property type="component" value="Unassembled WGS sequence"/>
</dbReference>
<sequence>MWQGCSQIVAKDLRMLLLACSHPSAALAGSVIFTLLGLSWLLLALAWQYPWVLQFLFFALPAAALFGAAGLCTTWCILQALHEYPGGILELMPSTLPRLLNLSPFELLDVLNTAIVMPMYDCIRVFLFVAVDLEEEEREEILREMSPQFRQNVFQRSVLQLLSRFLQGLLLGARRSSPSPAGEERALLSQEQEPEKPPLATEEHSSAEAREEESKRGSGRRRLAARSQSVDNLMVIIRSAEGASRRTKESHVVQKILAQKVSDSALWFSWQSARAQYDEHLGDFVDSTVSSLAAKITTPPDHLLLRVPWHVARLQLRVASSVVSVFAGRRDTSMEVPFAVRDQKKIE</sequence>
<reference evidence="3" key="1">
    <citation type="submission" date="2021-02" db="EMBL/GenBank/DDBJ databases">
        <authorList>
            <person name="Dougan E. K."/>
            <person name="Rhodes N."/>
            <person name="Thang M."/>
            <person name="Chan C."/>
        </authorList>
    </citation>
    <scope>NUCLEOTIDE SEQUENCE</scope>
</reference>
<feature type="compositionally biased region" description="Basic and acidic residues" evidence="1">
    <location>
        <begin position="193"/>
        <end position="216"/>
    </location>
</feature>
<organism evidence="3 4">
    <name type="scientific">Polarella glacialis</name>
    <name type="common">Dinoflagellate</name>
    <dbReference type="NCBI Taxonomy" id="89957"/>
    <lineage>
        <taxon>Eukaryota</taxon>
        <taxon>Sar</taxon>
        <taxon>Alveolata</taxon>
        <taxon>Dinophyceae</taxon>
        <taxon>Suessiales</taxon>
        <taxon>Suessiaceae</taxon>
        <taxon>Polarella</taxon>
    </lineage>
</organism>
<evidence type="ECO:0000256" key="1">
    <source>
        <dbReference type="SAM" id="MobiDB-lite"/>
    </source>
</evidence>
<keyword evidence="2" id="KW-1133">Transmembrane helix</keyword>
<protein>
    <recommendedName>
        <fullName evidence="5">Transmembrane protein</fullName>
    </recommendedName>
</protein>
<feature type="transmembrane region" description="Helical" evidence="2">
    <location>
        <begin position="55"/>
        <end position="78"/>
    </location>
</feature>
<dbReference type="EMBL" id="CAJNNW010037536">
    <property type="protein sequence ID" value="CAE8742726.1"/>
    <property type="molecule type" value="Genomic_DNA"/>
</dbReference>
<keyword evidence="2" id="KW-0472">Membrane</keyword>